<dbReference type="Gene3D" id="3.40.720.10">
    <property type="entry name" value="Alkaline Phosphatase, subunit A"/>
    <property type="match status" value="1"/>
</dbReference>
<dbReference type="PROSITE" id="PS00523">
    <property type="entry name" value="SULFATASE_1"/>
    <property type="match status" value="1"/>
</dbReference>
<evidence type="ECO:0000313" key="4">
    <source>
        <dbReference type="EMBL" id="MCC9641080.1"/>
    </source>
</evidence>
<keyword evidence="2" id="KW-0378">Hydrolase</keyword>
<comment type="similarity">
    <text evidence="1">Belongs to the sulfatase family.</text>
</comment>
<evidence type="ECO:0000256" key="1">
    <source>
        <dbReference type="ARBA" id="ARBA00008779"/>
    </source>
</evidence>
<name>A0ABS8NBZ2_9BACT</name>
<protein>
    <submittedName>
        <fullName evidence="4">Sulfatase</fullName>
    </submittedName>
</protein>
<dbReference type="Pfam" id="PF00884">
    <property type="entry name" value="Sulfatase"/>
    <property type="match status" value="1"/>
</dbReference>
<dbReference type="InterPro" id="IPR024607">
    <property type="entry name" value="Sulfatase_CS"/>
</dbReference>
<gene>
    <name evidence="4" type="ORF">LOC71_02260</name>
</gene>
<dbReference type="InterPro" id="IPR000917">
    <property type="entry name" value="Sulfatase_N"/>
</dbReference>
<evidence type="ECO:0000256" key="2">
    <source>
        <dbReference type="ARBA" id="ARBA00022801"/>
    </source>
</evidence>
<sequence length="469" mass="52674">MSGWKFRFARVIGCAAIAVGWVACGWADEPTATPKRPDLVVYLADDLSARDLTVYGGEQIATPAIDRLASEGMTFQRAFVASPSCAPSRAALLTGLMPARNGAEENHAFPREELLKLPEVLNDLGYQTAAFGKVAHGKSADSYHFHVHDRKQNIPEVRKNVREFLQQRNDTRPLALFVGVSNPHVPWPSESTVDPNGLELPSKWIDTPQTRVQRSRYLQEVKDLDAYLEELRGLVGEHLSSDHVFMFSSDHGAQFPFGKWTLYDEGIHVPLIVRQQGVIEPGSRTDAMVSWVDLLPTLIDMAGGTVPEGLDGSSFASVLRGKTNAHRDRIFTTHSGDRKMNVYLSRSVRTERHKLIWNPHPEFAFTTHIDLLLRATSGDYFKEWTEFAESDPRAATVVAKHHGRPQWELYDLEADPEEAHNLADDERMASVRAELTKELRAWIADQGDQLTVFHEPLLLSEPETWVARK</sequence>
<feature type="domain" description="Sulfatase N-terminal" evidence="3">
    <location>
        <begin position="37"/>
        <end position="303"/>
    </location>
</feature>
<dbReference type="PROSITE" id="PS51257">
    <property type="entry name" value="PROKAR_LIPOPROTEIN"/>
    <property type="match status" value="1"/>
</dbReference>
<comment type="caution">
    <text evidence="4">The sequence shown here is derived from an EMBL/GenBank/DDBJ whole genome shotgun (WGS) entry which is preliminary data.</text>
</comment>
<dbReference type="CDD" id="cd16027">
    <property type="entry name" value="SGSH"/>
    <property type="match status" value="1"/>
</dbReference>
<dbReference type="RefSeq" id="WP_230270982.1">
    <property type="nucleotide sequence ID" value="NZ_JAJKFW010000004.1"/>
</dbReference>
<dbReference type="InterPro" id="IPR017850">
    <property type="entry name" value="Alkaline_phosphatase_core_sf"/>
</dbReference>
<organism evidence="4 5">
    <name type="scientific">Rhodopirellula halodulae</name>
    <dbReference type="NCBI Taxonomy" id="2894198"/>
    <lineage>
        <taxon>Bacteria</taxon>
        <taxon>Pseudomonadati</taxon>
        <taxon>Planctomycetota</taxon>
        <taxon>Planctomycetia</taxon>
        <taxon>Pirellulales</taxon>
        <taxon>Pirellulaceae</taxon>
        <taxon>Rhodopirellula</taxon>
    </lineage>
</organism>
<keyword evidence="5" id="KW-1185">Reference proteome</keyword>
<dbReference type="Proteomes" id="UP001430306">
    <property type="component" value="Unassembled WGS sequence"/>
</dbReference>
<proteinExistence type="inferred from homology"/>
<reference evidence="4" key="1">
    <citation type="submission" date="2021-11" db="EMBL/GenBank/DDBJ databases">
        <title>Genome sequence.</title>
        <authorList>
            <person name="Sun Q."/>
        </authorList>
    </citation>
    <scope>NUCLEOTIDE SEQUENCE</scope>
    <source>
        <strain evidence="4">JC740</strain>
    </source>
</reference>
<accession>A0ABS8NBZ2</accession>
<evidence type="ECO:0000313" key="5">
    <source>
        <dbReference type="Proteomes" id="UP001430306"/>
    </source>
</evidence>
<dbReference type="PANTHER" id="PTHR43751:SF1">
    <property type="entry name" value="SULFATASE ATSG-RELATED"/>
    <property type="match status" value="1"/>
</dbReference>
<dbReference type="EMBL" id="JAJKFW010000004">
    <property type="protein sequence ID" value="MCC9641080.1"/>
    <property type="molecule type" value="Genomic_DNA"/>
</dbReference>
<dbReference type="InterPro" id="IPR052701">
    <property type="entry name" value="GAG_Ulvan_Degrading_Sulfatases"/>
</dbReference>
<dbReference type="SUPFAM" id="SSF53649">
    <property type="entry name" value="Alkaline phosphatase-like"/>
    <property type="match status" value="1"/>
</dbReference>
<dbReference type="PANTHER" id="PTHR43751">
    <property type="entry name" value="SULFATASE"/>
    <property type="match status" value="1"/>
</dbReference>
<evidence type="ECO:0000259" key="3">
    <source>
        <dbReference type="Pfam" id="PF00884"/>
    </source>
</evidence>